<dbReference type="Proteomes" id="UP000039217">
    <property type="component" value="Unassembled WGS sequence"/>
</dbReference>
<proteinExistence type="predicted"/>
<evidence type="ECO:0000313" key="2">
    <source>
        <dbReference type="EMBL" id="COY27059.1"/>
    </source>
</evidence>
<organism evidence="1 4">
    <name type="scientific">Mycobacterium tuberculosis</name>
    <dbReference type="NCBI Taxonomy" id="1773"/>
    <lineage>
        <taxon>Bacteria</taxon>
        <taxon>Bacillati</taxon>
        <taxon>Actinomycetota</taxon>
        <taxon>Actinomycetes</taxon>
        <taxon>Mycobacteriales</taxon>
        <taxon>Mycobacteriaceae</taxon>
        <taxon>Mycobacterium</taxon>
        <taxon>Mycobacterium tuberculosis complex</taxon>
    </lineage>
</organism>
<reference evidence="2" key="2">
    <citation type="submission" date="2015-03" db="EMBL/GenBank/DDBJ databases">
        <authorList>
            <consortium name="Pathogen Informatics"/>
            <person name="Murphy D."/>
        </authorList>
    </citation>
    <scope>NUCLEOTIDE SEQUENCE</scope>
    <source>
        <strain evidence="2">N09902308</strain>
    </source>
</reference>
<sequence>MPLTIATPGTWLTRCTICSRSARAFGVRRSVEDWMNRYSGMIRLDGKCLSNAAYPIELSTEAGSVLRSS</sequence>
<gene>
    <name evidence="1" type="ORF">ERS007661_03572</name>
    <name evidence="2" type="ORF">ERS007739_02352</name>
</gene>
<protein>
    <submittedName>
        <fullName evidence="1">Uncharacterized protein</fullName>
    </submittedName>
</protein>
<evidence type="ECO:0000313" key="1">
    <source>
        <dbReference type="EMBL" id="CNW12807.1"/>
    </source>
</evidence>
<evidence type="ECO:0000313" key="4">
    <source>
        <dbReference type="Proteomes" id="UP000039217"/>
    </source>
</evidence>
<evidence type="ECO:0000313" key="3">
    <source>
        <dbReference type="Proteomes" id="UP000039021"/>
    </source>
</evidence>
<accession>A0A655FTL0</accession>
<dbReference type="AlphaFoldDB" id="A0A655FTL0"/>
<dbReference type="Proteomes" id="UP000039021">
    <property type="component" value="Unassembled WGS sequence"/>
</dbReference>
<name>A0A655FTL0_MYCTX</name>
<dbReference type="EMBL" id="CQQC01001640">
    <property type="protein sequence ID" value="CNW12807.1"/>
    <property type="molecule type" value="Genomic_DNA"/>
</dbReference>
<dbReference type="EMBL" id="CSBK01001062">
    <property type="protein sequence ID" value="COY27059.1"/>
    <property type="molecule type" value="Genomic_DNA"/>
</dbReference>
<reference evidence="3 4" key="1">
    <citation type="submission" date="2015-03" db="EMBL/GenBank/DDBJ databases">
        <authorList>
            <consortium name="Pathogen Informatics"/>
        </authorList>
    </citation>
    <scope>NUCLEOTIDE SEQUENCE [LARGE SCALE GENOMIC DNA]</scope>
    <source>
        <strain evidence="1 4">D00501624</strain>
        <strain evidence="3">N09902308</strain>
    </source>
</reference>